<dbReference type="AlphaFoldDB" id="A0AAW9CIC9"/>
<dbReference type="Proteomes" id="UP001276300">
    <property type="component" value="Unassembled WGS sequence"/>
</dbReference>
<reference evidence="2" key="1">
    <citation type="journal article" date="2023" name="J Glob Antimicrob Resist">
        <title>Emergence of NDM-1 and KPC-3 carbapenemases in Kluyvera cryocrescens: Investigating genetic heterogeneity and acquisition routes of blaNDM-1 in Enterobacterales species in Portugal.</title>
        <authorList>
            <person name="Loiodice M."/>
            <person name="Ribeiro M."/>
            <person name="Peixe L."/>
            <person name="Novais A."/>
        </authorList>
    </citation>
    <scope>NUCLEOTIDE SEQUENCE</scope>
    <source>
        <strain evidence="2">K629</strain>
    </source>
</reference>
<feature type="non-terminal residue" evidence="2">
    <location>
        <position position="1"/>
    </location>
</feature>
<comment type="caution">
    <text evidence="2">The sequence shown here is derived from an EMBL/GenBank/DDBJ whole genome shotgun (WGS) entry which is preliminary data.</text>
</comment>
<feature type="non-terminal residue" evidence="2">
    <location>
        <position position="87"/>
    </location>
</feature>
<organism evidence="2 3">
    <name type="scientific">Kluyvera cryocrescens</name>
    <name type="common">Kluyvera citrophila</name>
    <dbReference type="NCBI Taxonomy" id="580"/>
    <lineage>
        <taxon>Bacteria</taxon>
        <taxon>Pseudomonadati</taxon>
        <taxon>Pseudomonadota</taxon>
        <taxon>Gammaproteobacteria</taxon>
        <taxon>Enterobacterales</taxon>
        <taxon>Enterobacteriaceae</taxon>
        <taxon>Kluyvera</taxon>
    </lineage>
</organism>
<proteinExistence type="predicted"/>
<evidence type="ECO:0000259" key="1">
    <source>
        <dbReference type="Pfam" id="PF01610"/>
    </source>
</evidence>
<evidence type="ECO:0000313" key="2">
    <source>
        <dbReference type="EMBL" id="MDW3780643.1"/>
    </source>
</evidence>
<feature type="domain" description="Transposase IS204/IS1001/IS1096/IS1165 DDE" evidence="1">
    <location>
        <begin position="26"/>
        <end position="86"/>
    </location>
</feature>
<dbReference type="PANTHER" id="PTHR33498">
    <property type="entry name" value="TRANSPOSASE FOR INSERTION SEQUENCE ELEMENT IS1557"/>
    <property type="match status" value="1"/>
</dbReference>
<sequence>VNQLKGALRTRRFSLFESLLQASKKRTYPRKMRTVLQTLEKYINPIQNAFKYTLSNGPIEGVNNKVKNIKRSGYGYRNFYHLRSRVL</sequence>
<dbReference type="EMBL" id="JAUEQX010000079">
    <property type="protein sequence ID" value="MDW3780643.1"/>
    <property type="molecule type" value="Genomic_DNA"/>
</dbReference>
<protein>
    <submittedName>
        <fullName evidence="2">Transposase</fullName>
    </submittedName>
</protein>
<evidence type="ECO:0000313" key="3">
    <source>
        <dbReference type="Proteomes" id="UP001276300"/>
    </source>
</evidence>
<dbReference type="Pfam" id="PF01610">
    <property type="entry name" value="DDE_Tnp_ISL3"/>
    <property type="match status" value="1"/>
</dbReference>
<accession>A0AAW9CIC9</accession>
<gene>
    <name evidence="2" type="ORF">QWU01_28085</name>
</gene>
<dbReference type="PANTHER" id="PTHR33498:SF1">
    <property type="entry name" value="TRANSPOSASE FOR INSERTION SEQUENCE ELEMENT IS1557"/>
    <property type="match status" value="1"/>
</dbReference>
<dbReference type="InterPro" id="IPR047951">
    <property type="entry name" value="Transpos_ISL3"/>
</dbReference>
<dbReference type="RefSeq" id="WP_318243451.1">
    <property type="nucleotide sequence ID" value="NZ_JAUEQX010000079.1"/>
</dbReference>
<dbReference type="InterPro" id="IPR002560">
    <property type="entry name" value="Transposase_DDE"/>
</dbReference>
<name>A0AAW9CIC9_KLUCR</name>